<feature type="binding site" evidence="6">
    <location>
        <position position="40"/>
    </location>
    <ligand>
        <name>Zn(2+)</name>
        <dbReference type="ChEBI" id="CHEBI:29105"/>
    </ligand>
</feature>
<reference evidence="7 8" key="1">
    <citation type="submission" date="2016-10" db="EMBL/GenBank/DDBJ databases">
        <authorList>
            <person name="de Groot N.N."/>
        </authorList>
    </citation>
    <scope>NUCLEOTIDE SEQUENCE [LARGE SCALE GENOMIC DNA]</scope>
    <source>
        <strain evidence="7 8">DSM 12272</strain>
    </source>
</reference>
<sequence length="186" mass="20761">MSKLNEILEFNNRFVENKEYEQYATSKDPKKKIVILSCMDTRLTDLLPKALNLKNGDAKIVKNAGATVMHPFGSIIRSIIVAIYEFDADEILVVGHHGCGMCNLDTDNLLKKAIYRGIPQESIDTLLNGGIDVKKWLHGFDSVEESIKDSVNLIKKHPLMPKGISIHGLTIDPRTGKLEVIIDGYN</sequence>
<dbReference type="STRING" id="94869.SAMN04488529_102182"/>
<feature type="binding site" evidence="6">
    <location>
        <position position="96"/>
    </location>
    <ligand>
        <name>Zn(2+)</name>
        <dbReference type="ChEBI" id="CHEBI:29105"/>
    </ligand>
</feature>
<dbReference type="SMART" id="SM00947">
    <property type="entry name" value="Pro_CA"/>
    <property type="match status" value="1"/>
</dbReference>
<evidence type="ECO:0000256" key="5">
    <source>
        <dbReference type="ARBA" id="ARBA00048348"/>
    </source>
</evidence>
<accession>A0A1H0Q4W4</accession>
<feature type="binding site" evidence="6">
    <location>
        <position position="99"/>
    </location>
    <ligand>
        <name>Zn(2+)</name>
        <dbReference type="ChEBI" id="CHEBI:29105"/>
    </ligand>
</feature>
<gene>
    <name evidence="7" type="ORF">SAMN04488529_102182</name>
</gene>
<evidence type="ECO:0000256" key="1">
    <source>
        <dbReference type="ARBA" id="ARBA00006217"/>
    </source>
</evidence>
<comment type="cofactor">
    <cofactor evidence="6">
        <name>Zn(2+)</name>
        <dbReference type="ChEBI" id="CHEBI:29105"/>
    </cofactor>
    <text evidence="6">Binds 1 zinc ion per subunit.</text>
</comment>
<dbReference type="AlphaFoldDB" id="A0A1H0Q4W4"/>
<dbReference type="SUPFAM" id="SSF53056">
    <property type="entry name" value="beta-carbonic anhydrase, cab"/>
    <property type="match status" value="1"/>
</dbReference>
<name>A0A1H0Q4W4_9CLOT</name>
<dbReference type="EC" id="4.2.1.1" evidence="2"/>
<evidence type="ECO:0000256" key="4">
    <source>
        <dbReference type="ARBA" id="ARBA00022833"/>
    </source>
</evidence>
<dbReference type="Proteomes" id="UP000198597">
    <property type="component" value="Unassembled WGS sequence"/>
</dbReference>
<dbReference type="InterPro" id="IPR036874">
    <property type="entry name" value="Carbonic_anhydrase_sf"/>
</dbReference>
<dbReference type="CDD" id="cd03379">
    <property type="entry name" value="beta_CA_cladeD"/>
    <property type="match status" value="1"/>
</dbReference>
<dbReference type="GO" id="GO:0004089">
    <property type="term" value="F:carbonate dehydratase activity"/>
    <property type="evidence" value="ECO:0007669"/>
    <property type="project" value="UniProtKB-EC"/>
</dbReference>
<evidence type="ECO:0000256" key="2">
    <source>
        <dbReference type="ARBA" id="ARBA00012925"/>
    </source>
</evidence>
<proteinExistence type="inferred from homology"/>
<organism evidence="7 8">
    <name type="scientific">Clostridium gasigenes</name>
    <dbReference type="NCBI Taxonomy" id="94869"/>
    <lineage>
        <taxon>Bacteria</taxon>
        <taxon>Bacillati</taxon>
        <taxon>Bacillota</taxon>
        <taxon>Clostridia</taxon>
        <taxon>Eubacteriales</taxon>
        <taxon>Clostridiaceae</taxon>
        <taxon>Clostridium</taxon>
    </lineage>
</organism>
<evidence type="ECO:0000256" key="3">
    <source>
        <dbReference type="ARBA" id="ARBA00022723"/>
    </source>
</evidence>
<keyword evidence="3 6" id="KW-0479">Metal-binding</keyword>
<dbReference type="EMBL" id="FNJM01000002">
    <property type="protein sequence ID" value="SDP11736.1"/>
    <property type="molecule type" value="Genomic_DNA"/>
</dbReference>
<dbReference type="RefSeq" id="WP_089966903.1">
    <property type="nucleotide sequence ID" value="NZ_FNJM01000002.1"/>
</dbReference>
<dbReference type="OrthoDB" id="9792260at2"/>
<dbReference type="PANTHER" id="PTHR43175">
    <property type="entry name" value="CARBONIC ANHYDRASE"/>
    <property type="match status" value="1"/>
</dbReference>
<keyword evidence="8" id="KW-1185">Reference proteome</keyword>
<evidence type="ECO:0000256" key="6">
    <source>
        <dbReference type="PIRSR" id="PIRSR601765-1"/>
    </source>
</evidence>
<evidence type="ECO:0000313" key="7">
    <source>
        <dbReference type="EMBL" id="SDP11736.1"/>
    </source>
</evidence>
<keyword evidence="4 6" id="KW-0862">Zinc</keyword>
<evidence type="ECO:0000313" key="8">
    <source>
        <dbReference type="Proteomes" id="UP000198597"/>
    </source>
</evidence>
<dbReference type="PANTHER" id="PTHR43175:SF3">
    <property type="entry name" value="CARBON DISULFIDE HYDROLASE"/>
    <property type="match status" value="1"/>
</dbReference>
<feature type="binding site" evidence="6">
    <location>
        <position position="38"/>
    </location>
    <ligand>
        <name>Zn(2+)</name>
        <dbReference type="ChEBI" id="CHEBI:29105"/>
    </ligand>
</feature>
<dbReference type="GO" id="GO:0008270">
    <property type="term" value="F:zinc ion binding"/>
    <property type="evidence" value="ECO:0007669"/>
    <property type="project" value="InterPro"/>
</dbReference>
<dbReference type="InterPro" id="IPR001765">
    <property type="entry name" value="Carbonic_anhydrase"/>
</dbReference>
<protein>
    <recommendedName>
        <fullName evidence="2">carbonic anhydrase</fullName>
        <ecNumber evidence="2">4.2.1.1</ecNumber>
    </recommendedName>
</protein>
<comment type="catalytic activity">
    <reaction evidence="5">
        <text>hydrogencarbonate + H(+) = CO2 + H2O</text>
        <dbReference type="Rhea" id="RHEA:10748"/>
        <dbReference type="ChEBI" id="CHEBI:15377"/>
        <dbReference type="ChEBI" id="CHEBI:15378"/>
        <dbReference type="ChEBI" id="CHEBI:16526"/>
        <dbReference type="ChEBI" id="CHEBI:17544"/>
        <dbReference type="EC" id="4.2.1.1"/>
    </reaction>
</comment>
<dbReference type="Gene3D" id="3.40.1050.10">
    <property type="entry name" value="Carbonic anhydrase"/>
    <property type="match status" value="1"/>
</dbReference>
<comment type="similarity">
    <text evidence="1">Belongs to the beta-class carbonic anhydrase family.</text>
</comment>
<dbReference type="Pfam" id="PF00484">
    <property type="entry name" value="Pro_CA"/>
    <property type="match status" value="1"/>
</dbReference>